<organism evidence="4 5">
    <name type="scientific">Trichogramma brassicae</name>
    <dbReference type="NCBI Taxonomy" id="86971"/>
    <lineage>
        <taxon>Eukaryota</taxon>
        <taxon>Metazoa</taxon>
        <taxon>Ecdysozoa</taxon>
        <taxon>Arthropoda</taxon>
        <taxon>Hexapoda</taxon>
        <taxon>Insecta</taxon>
        <taxon>Pterygota</taxon>
        <taxon>Neoptera</taxon>
        <taxon>Endopterygota</taxon>
        <taxon>Hymenoptera</taxon>
        <taxon>Apocrita</taxon>
        <taxon>Proctotrupomorpha</taxon>
        <taxon>Chalcidoidea</taxon>
        <taxon>Trichogrammatidae</taxon>
        <taxon>Trichogramma</taxon>
    </lineage>
</organism>
<dbReference type="Pfam" id="PF03564">
    <property type="entry name" value="DUF1759"/>
    <property type="match status" value="1"/>
</dbReference>
<accession>A0A6H5IQE9</accession>
<evidence type="ECO:0000259" key="3">
    <source>
        <dbReference type="Pfam" id="PF17921"/>
    </source>
</evidence>
<dbReference type="Gene3D" id="1.10.150.130">
    <property type="match status" value="1"/>
</dbReference>
<feature type="domain" description="Integrase zinc-binding" evidence="3">
    <location>
        <begin position="549"/>
        <end position="601"/>
    </location>
</feature>
<feature type="compositionally biased region" description="Basic and acidic residues" evidence="2">
    <location>
        <begin position="278"/>
        <end position="287"/>
    </location>
</feature>
<reference evidence="4 5" key="1">
    <citation type="submission" date="2020-02" db="EMBL/GenBank/DDBJ databases">
        <authorList>
            <person name="Ferguson B K."/>
        </authorList>
    </citation>
    <scope>NUCLEOTIDE SEQUENCE [LARGE SCALE GENOMIC DNA]</scope>
</reference>
<feature type="region of interest" description="Disordered" evidence="2">
    <location>
        <begin position="1004"/>
        <end position="1093"/>
    </location>
</feature>
<name>A0A6H5IQE9_9HYME</name>
<gene>
    <name evidence="4" type="ORF">TBRA_LOCUS9787</name>
</gene>
<dbReference type="OrthoDB" id="7442744at2759"/>
<evidence type="ECO:0000313" key="4">
    <source>
        <dbReference type="EMBL" id="CAB0037990.1"/>
    </source>
</evidence>
<feature type="region of interest" description="Disordered" evidence="2">
    <location>
        <begin position="702"/>
        <end position="746"/>
    </location>
</feature>
<keyword evidence="5" id="KW-1185">Reference proteome</keyword>
<keyword evidence="1" id="KW-0238">DNA-binding</keyword>
<feature type="region of interest" description="Disordered" evidence="2">
    <location>
        <begin position="263"/>
        <end position="287"/>
    </location>
</feature>
<dbReference type="GO" id="GO:0003677">
    <property type="term" value="F:DNA binding"/>
    <property type="evidence" value="ECO:0007669"/>
    <property type="project" value="UniProtKB-KW"/>
</dbReference>
<dbReference type="AlphaFoldDB" id="A0A6H5IQE9"/>
<evidence type="ECO:0000256" key="1">
    <source>
        <dbReference type="ARBA" id="ARBA00023125"/>
    </source>
</evidence>
<protein>
    <recommendedName>
        <fullName evidence="3">Integrase zinc-binding domain-containing protein</fullName>
    </recommendedName>
</protein>
<dbReference type="InterPro" id="IPR005312">
    <property type="entry name" value="DUF1759"/>
</dbReference>
<dbReference type="EMBL" id="CADCXV010000883">
    <property type="protein sequence ID" value="CAB0037990.1"/>
    <property type="molecule type" value="Genomic_DNA"/>
</dbReference>
<evidence type="ECO:0000256" key="2">
    <source>
        <dbReference type="SAM" id="MobiDB-lite"/>
    </source>
</evidence>
<feature type="compositionally biased region" description="Acidic residues" evidence="2">
    <location>
        <begin position="1033"/>
        <end position="1076"/>
    </location>
</feature>
<dbReference type="InterPro" id="IPR041588">
    <property type="entry name" value="Integrase_H2C2"/>
</dbReference>
<evidence type="ECO:0000313" key="5">
    <source>
        <dbReference type="Proteomes" id="UP000479190"/>
    </source>
</evidence>
<feature type="compositionally biased region" description="Polar residues" evidence="2">
    <location>
        <begin position="725"/>
        <end position="734"/>
    </location>
</feature>
<dbReference type="Pfam" id="PF17921">
    <property type="entry name" value="Integrase_H2C2"/>
    <property type="match status" value="1"/>
</dbReference>
<dbReference type="PANTHER" id="PTHR47331:SF1">
    <property type="entry name" value="GAG-LIKE PROTEIN"/>
    <property type="match status" value="1"/>
</dbReference>
<dbReference type="Proteomes" id="UP000479190">
    <property type="component" value="Unassembled WGS sequence"/>
</dbReference>
<sequence>MKRCKIREFAEFTGSIISGCPAIEYGWLYTKMFERVKMNALETNNDNYDAFMDLNHALEPDFKWWSENILSRVKNVDCAPYAKESSSNVEKSFPGSREVIGQALLKQGVPEEAIGTSIASIEKSTMKSYESTLKKWWKFAYSTQVNFYNPLVQDVIRFLQEQFDKGLSHSALNIARSAISLISYNDIANDKLQRNIGQNIQDEVFQSYFKLYELNMDYVAGTFLMNALSYVEKLFSIIEPDWRGGDEKACKIQHSLFKNATARWPRPSKSHSLSKRSSPVDKCRPESRSDHSLAYAGARMVIIIDCRTKLLNISITILQWRSVQDWIRHVLAYKLALLERQYEKESTVWHTCIRVHNTSLPLDGRRVLRRQCPRGVVDGFLCAIVHEMRKRRSYSVRRGVSRQDQPILAVVMGKYGLAGEPVLDYLQGFLVFVCPRLLGVFVENFGEAAKLLREIPSGGEHFANAWKVLLSHYDNTRLLIHKLLESLMSMPAMVDNSASELMRVLNGIHNILQALKALGSPVQHWDHFKSRHAALSEDRKHPIILPTKSRLVQLLVDYMHERMFHGGIHLIATHLRQQYLIPHLKNVISARLRRCVVCLRYGAETAFQRMADLPAARVNRCRSLEEAGLDYAGPFRIKASRHRGTYSYKEKASAAALIQDDIGEAPAAALILNNVVETPAADLTQKAVKETPVSALIQDSAKEPPPVALTRDDVIDRGKNRRSAVATSKQTGGDPTTALPAATSDLPEIQSLPASKPAYNSSKTTTQTSRVAPIPAVTYTPTPKAELARHRRDEATKVRALLHPPDEIEDIFAFGRPVSDAEYHAWKTTTPDRERPFDDPHFSLDDDLVLVTILMKPVYNQDLLKNTFYRDVVKTHRRFRDRDLTIQELKSRGAKLSRRQGWPRLLEVIARVNYPANVYHPRYGLYTRVQWYLSYYLPGFSKGRFVHPTRDVGFAGDAVKIVDSDDEEHPQGNGVVNVAPIVPPLVNRAEPAAEPRILAVITLDSDGEEEPQREGPLDPLPNPPTFAARPKEEEIDLEEEEESKQEEEEESEQEEEDEREEVVEEEEIVMEEESDDEKPSAKRIRRKIEAMCS</sequence>
<dbReference type="InterPro" id="IPR010998">
    <property type="entry name" value="Integrase_recombinase_N"/>
</dbReference>
<proteinExistence type="predicted"/>
<dbReference type="PANTHER" id="PTHR47331">
    <property type="entry name" value="PHD-TYPE DOMAIN-CONTAINING PROTEIN"/>
    <property type="match status" value="1"/>
</dbReference>